<dbReference type="AlphaFoldDB" id="A0A845DUU6"/>
<dbReference type="InterPro" id="IPR036028">
    <property type="entry name" value="SH3-like_dom_sf"/>
</dbReference>
<gene>
    <name evidence="1" type="ORF">GLW04_16185</name>
</gene>
<proteinExistence type="predicted"/>
<evidence type="ECO:0000313" key="2">
    <source>
        <dbReference type="Proteomes" id="UP000460949"/>
    </source>
</evidence>
<reference evidence="1 2" key="1">
    <citation type="submission" date="2019-11" db="EMBL/GenBank/DDBJ databases">
        <title>Genome sequences of 17 halophilic strains isolated from different environments.</title>
        <authorList>
            <person name="Furrow R.E."/>
        </authorList>
    </citation>
    <scope>NUCLEOTIDE SEQUENCE [LARGE SCALE GENOMIC DNA]</scope>
    <source>
        <strain evidence="1 2">22511_23_Filter</strain>
    </source>
</reference>
<evidence type="ECO:0008006" key="3">
    <source>
        <dbReference type="Google" id="ProtNLM"/>
    </source>
</evidence>
<dbReference type="SUPFAM" id="SSF50044">
    <property type="entry name" value="SH3-domain"/>
    <property type="match status" value="1"/>
</dbReference>
<organism evidence="1 2">
    <name type="scientific">Halobacillus litoralis</name>
    <dbReference type="NCBI Taxonomy" id="45668"/>
    <lineage>
        <taxon>Bacteria</taxon>
        <taxon>Bacillati</taxon>
        <taxon>Bacillota</taxon>
        <taxon>Bacilli</taxon>
        <taxon>Bacillales</taxon>
        <taxon>Bacillaceae</taxon>
        <taxon>Halobacillus</taxon>
    </lineage>
</organism>
<evidence type="ECO:0000313" key="1">
    <source>
        <dbReference type="EMBL" id="MYL21443.1"/>
    </source>
</evidence>
<protein>
    <recommendedName>
        <fullName evidence="3">IDEAL domain-containing protein</fullName>
    </recommendedName>
</protein>
<name>A0A845DUU6_9BACI</name>
<dbReference type="RefSeq" id="WP_160839114.1">
    <property type="nucleotide sequence ID" value="NZ_WMET01000004.1"/>
</dbReference>
<dbReference type="Proteomes" id="UP000460949">
    <property type="component" value="Unassembled WGS sequence"/>
</dbReference>
<sequence length="127" mass="14928">MQECLFVVKSFTYEKGSRECSCHQTIRFEKGDRLHIVQNPYAVANRGWYVLVRRNEEGAFPMSARFVQDLYDKRAVYTKMDVQLALNYYTYKINQALESKDEQSFRTHAGLHARFSGYLEDRLVKGV</sequence>
<comment type="caution">
    <text evidence="1">The sequence shown here is derived from an EMBL/GenBank/DDBJ whole genome shotgun (WGS) entry which is preliminary data.</text>
</comment>
<dbReference type="EMBL" id="WMET01000004">
    <property type="protein sequence ID" value="MYL21443.1"/>
    <property type="molecule type" value="Genomic_DNA"/>
</dbReference>
<accession>A0A845DUU6</accession>